<dbReference type="InterPro" id="IPR011006">
    <property type="entry name" value="CheY-like_superfamily"/>
</dbReference>
<feature type="domain" description="Response regulatory" evidence="3">
    <location>
        <begin position="79"/>
        <end position="197"/>
    </location>
</feature>
<dbReference type="Pfam" id="PF12728">
    <property type="entry name" value="HTH_17"/>
    <property type="match status" value="1"/>
</dbReference>
<dbReference type="InterPro" id="IPR050595">
    <property type="entry name" value="Bact_response_regulator"/>
</dbReference>
<dbReference type="AlphaFoldDB" id="A0A3E1RFW6"/>
<evidence type="ECO:0000256" key="1">
    <source>
        <dbReference type="ARBA" id="ARBA00022553"/>
    </source>
</evidence>
<evidence type="ECO:0000313" key="5">
    <source>
        <dbReference type="Proteomes" id="UP000260665"/>
    </source>
</evidence>
<dbReference type="RefSeq" id="WP_117174799.1">
    <property type="nucleotide sequence ID" value="NZ_QFZK01000002.1"/>
</dbReference>
<accession>A0A3E1RFW6</accession>
<dbReference type="InterPro" id="IPR010093">
    <property type="entry name" value="SinI_DNA-bd"/>
</dbReference>
<dbReference type="InterPro" id="IPR041657">
    <property type="entry name" value="HTH_17"/>
</dbReference>
<evidence type="ECO:0000313" key="4">
    <source>
        <dbReference type="EMBL" id="RFO98153.1"/>
    </source>
</evidence>
<comment type="caution">
    <text evidence="4">The sequence shown here is derived from an EMBL/GenBank/DDBJ whole genome shotgun (WGS) entry which is preliminary data.</text>
</comment>
<dbReference type="InterPro" id="IPR001789">
    <property type="entry name" value="Sig_transdc_resp-reg_receiver"/>
</dbReference>
<dbReference type="Gene3D" id="1.10.1660.10">
    <property type="match status" value="1"/>
</dbReference>
<feature type="modified residue" description="4-aspartylphosphate" evidence="2">
    <location>
        <position position="130"/>
    </location>
</feature>
<protein>
    <submittedName>
        <fullName evidence="4">Excisionase</fullName>
    </submittedName>
</protein>
<dbReference type="InterPro" id="IPR009061">
    <property type="entry name" value="DNA-bd_dom_put_sf"/>
</dbReference>
<gene>
    <name evidence="4" type="ORF">DIC66_05405</name>
</gene>
<dbReference type="SMART" id="SM00448">
    <property type="entry name" value="REC"/>
    <property type="match status" value="1"/>
</dbReference>
<reference evidence="4 5" key="1">
    <citation type="submission" date="2018-05" db="EMBL/GenBank/DDBJ databases">
        <title>Rhodoferax soyangensis sp.nov., isolated from an oligotrophic freshwater lake.</title>
        <authorList>
            <person name="Park M."/>
        </authorList>
    </citation>
    <scope>NUCLEOTIDE SEQUENCE [LARGE SCALE GENOMIC DNA]</scope>
    <source>
        <strain evidence="4 5">IMCC26218</strain>
    </source>
</reference>
<dbReference type="GO" id="GO:0000160">
    <property type="term" value="P:phosphorelay signal transduction system"/>
    <property type="evidence" value="ECO:0007669"/>
    <property type="project" value="InterPro"/>
</dbReference>
<evidence type="ECO:0000259" key="3">
    <source>
        <dbReference type="PROSITE" id="PS50110"/>
    </source>
</evidence>
<keyword evidence="1 2" id="KW-0597">Phosphoprotein</keyword>
<keyword evidence="5" id="KW-1185">Reference proteome</keyword>
<dbReference type="Pfam" id="PF00072">
    <property type="entry name" value="Response_reg"/>
    <property type="match status" value="1"/>
</dbReference>
<proteinExistence type="predicted"/>
<evidence type="ECO:0000256" key="2">
    <source>
        <dbReference type="PROSITE-ProRule" id="PRU00169"/>
    </source>
</evidence>
<dbReference type="PROSITE" id="PS50110">
    <property type="entry name" value="RESPONSE_REGULATORY"/>
    <property type="match status" value="1"/>
</dbReference>
<dbReference type="SUPFAM" id="SSF52172">
    <property type="entry name" value="CheY-like"/>
    <property type="match status" value="1"/>
</dbReference>
<dbReference type="Gene3D" id="3.40.50.2300">
    <property type="match status" value="1"/>
</dbReference>
<dbReference type="OrthoDB" id="5416564at2"/>
<dbReference type="CDD" id="cd00156">
    <property type="entry name" value="REC"/>
    <property type="match status" value="1"/>
</dbReference>
<organism evidence="4 5">
    <name type="scientific">Rhodoferax lacus</name>
    <dbReference type="NCBI Taxonomy" id="2184758"/>
    <lineage>
        <taxon>Bacteria</taxon>
        <taxon>Pseudomonadati</taxon>
        <taxon>Pseudomonadota</taxon>
        <taxon>Betaproteobacteria</taxon>
        <taxon>Burkholderiales</taxon>
        <taxon>Comamonadaceae</taxon>
        <taxon>Rhodoferax</taxon>
    </lineage>
</organism>
<sequence length="208" mass="22410">MPVIEKSFCTTKEAATRLGVSVGTVQLWVESGLLQAWKTAGGHRRVIRESVEGLLHKAPSSAPDLPQPTEAPQTGQRLSVLVVEDDSSLLRLYKAKIAAWPMAPSVELNSNGFAALLTMGRTCPDLLITDLRMPGIDGFAMLRALQKIPEASGTRMVVVSGLDRTAIEAQGGLPDGIEVLSKPVPFERLQQIAAEITISRKRLGYANL</sequence>
<dbReference type="EMBL" id="QFZK01000002">
    <property type="protein sequence ID" value="RFO98153.1"/>
    <property type="molecule type" value="Genomic_DNA"/>
</dbReference>
<name>A0A3E1RFW6_9BURK</name>
<dbReference type="PANTHER" id="PTHR44591:SF3">
    <property type="entry name" value="RESPONSE REGULATORY DOMAIN-CONTAINING PROTEIN"/>
    <property type="match status" value="1"/>
</dbReference>
<dbReference type="PANTHER" id="PTHR44591">
    <property type="entry name" value="STRESS RESPONSE REGULATOR PROTEIN 1"/>
    <property type="match status" value="1"/>
</dbReference>
<dbReference type="SUPFAM" id="SSF46955">
    <property type="entry name" value="Putative DNA-binding domain"/>
    <property type="match status" value="1"/>
</dbReference>
<dbReference type="Proteomes" id="UP000260665">
    <property type="component" value="Unassembled WGS sequence"/>
</dbReference>
<dbReference type="CDD" id="cd04762">
    <property type="entry name" value="HTH_MerR-trunc"/>
    <property type="match status" value="1"/>
</dbReference>
<dbReference type="GO" id="GO:0003677">
    <property type="term" value="F:DNA binding"/>
    <property type="evidence" value="ECO:0007669"/>
    <property type="project" value="InterPro"/>
</dbReference>
<dbReference type="NCBIfam" id="TIGR01764">
    <property type="entry name" value="excise"/>
    <property type="match status" value="1"/>
</dbReference>